<sequence length="146" mass="16262">MHQYTLGAKQLKSRSAEKDSGRILVDIKLTVSQHCTIVAKKVENLLSCIEWCCQQVKGGDPALYSALVTPHLSTESSSEVSSTRDMDTVERVQQRAMGVMKGLKHVSYKERLREMGLFSLEKGKFRGILSLCINNQRRCKEGGGSD</sequence>
<accession>A0ABC9WK11</accession>
<comment type="caution">
    <text evidence="1">The sequence shown here is derived from an EMBL/GenBank/DDBJ whole genome shotgun (WGS) entry which is preliminary data.</text>
</comment>
<dbReference type="AlphaFoldDB" id="A0ABC9WK11"/>
<protein>
    <submittedName>
        <fullName evidence="1">Uncharacterized protein</fullName>
    </submittedName>
</protein>
<name>A0ABC9WK11_GRUJA</name>
<evidence type="ECO:0000313" key="1">
    <source>
        <dbReference type="EMBL" id="GAB0185803.1"/>
    </source>
</evidence>
<evidence type="ECO:0000313" key="2">
    <source>
        <dbReference type="Proteomes" id="UP001623348"/>
    </source>
</evidence>
<keyword evidence="2" id="KW-1185">Reference proteome</keyword>
<reference evidence="1 2" key="1">
    <citation type="submission" date="2024-06" db="EMBL/GenBank/DDBJ databases">
        <title>The draft genome of Grus japonensis, version 3.</title>
        <authorList>
            <person name="Nabeshima K."/>
            <person name="Suzuki S."/>
            <person name="Onuma M."/>
        </authorList>
    </citation>
    <scope>NUCLEOTIDE SEQUENCE [LARGE SCALE GENOMIC DNA]</scope>
    <source>
        <strain evidence="1 2">451A</strain>
    </source>
</reference>
<proteinExistence type="predicted"/>
<gene>
    <name evidence="1" type="ORF">GRJ2_001045600</name>
</gene>
<organism evidence="1 2">
    <name type="scientific">Grus japonensis</name>
    <name type="common">Japanese crane</name>
    <name type="synonym">Red-crowned crane</name>
    <dbReference type="NCBI Taxonomy" id="30415"/>
    <lineage>
        <taxon>Eukaryota</taxon>
        <taxon>Metazoa</taxon>
        <taxon>Chordata</taxon>
        <taxon>Craniata</taxon>
        <taxon>Vertebrata</taxon>
        <taxon>Euteleostomi</taxon>
        <taxon>Archelosauria</taxon>
        <taxon>Archosauria</taxon>
        <taxon>Dinosauria</taxon>
        <taxon>Saurischia</taxon>
        <taxon>Theropoda</taxon>
        <taxon>Coelurosauria</taxon>
        <taxon>Aves</taxon>
        <taxon>Neognathae</taxon>
        <taxon>Neoaves</taxon>
        <taxon>Gruiformes</taxon>
        <taxon>Gruidae</taxon>
        <taxon>Grus</taxon>
    </lineage>
</organism>
<dbReference type="Proteomes" id="UP001623348">
    <property type="component" value="Unassembled WGS sequence"/>
</dbReference>
<dbReference type="EMBL" id="BAAFJT010000003">
    <property type="protein sequence ID" value="GAB0185803.1"/>
    <property type="molecule type" value="Genomic_DNA"/>
</dbReference>